<dbReference type="Proteomes" id="UP000177587">
    <property type="component" value="Unassembled WGS sequence"/>
</dbReference>
<reference evidence="1 2" key="1">
    <citation type="journal article" date="2016" name="Nat. Commun.">
        <title>Thousands of microbial genomes shed light on interconnected biogeochemical processes in an aquifer system.</title>
        <authorList>
            <person name="Anantharaman K."/>
            <person name="Brown C.T."/>
            <person name="Hug L.A."/>
            <person name="Sharon I."/>
            <person name="Castelle C.J."/>
            <person name="Probst A.J."/>
            <person name="Thomas B.C."/>
            <person name="Singh A."/>
            <person name="Wilkins M.J."/>
            <person name="Karaoz U."/>
            <person name="Brodie E.L."/>
            <person name="Williams K.H."/>
            <person name="Hubbard S.S."/>
            <person name="Banfield J.F."/>
        </authorList>
    </citation>
    <scope>NUCLEOTIDE SEQUENCE [LARGE SCALE GENOMIC DNA]</scope>
</reference>
<dbReference type="AlphaFoldDB" id="A0A1G2CUN5"/>
<evidence type="ECO:0000313" key="1">
    <source>
        <dbReference type="EMBL" id="OGZ04168.1"/>
    </source>
</evidence>
<protein>
    <submittedName>
        <fullName evidence="1">Uncharacterized protein</fullName>
    </submittedName>
</protein>
<accession>A0A1G2CUN5</accession>
<dbReference type="EMBL" id="MHLG01000008">
    <property type="protein sequence ID" value="OGZ04168.1"/>
    <property type="molecule type" value="Genomic_DNA"/>
</dbReference>
<sequence length="114" mass="13278">MMPVSILKSLQETVLIKKILEKYSDAEDLILTLFFLKRGEGSNLLKWPANQSISDEVVFSVFFGLRLKKIQAVLSYLKKITGREVRKKKVIELTLFIFLRIAREAERELLNSYK</sequence>
<comment type="caution">
    <text evidence="1">The sequence shown here is derived from an EMBL/GenBank/DDBJ whole genome shotgun (WGS) entry which is preliminary data.</text>
</comment>
<evidence type="ECO:0000313" key="2">
    <source>
        <dbReference type="Proteomes" id="UP000177587"/>
    </source>
</evidence>
<proteinExistence type="predicted"/>
<organism evidence="1 2">
    <name type="scientific">Candidatus Liptonbacteria bacterium RIFOXYD1_FULL_36_11</name>
    <dbReference type="NCBI Taxonomy" id="1798656"/>
    <lineage>
        <taxon>Bacteria</taxon>
        <taxon>Candidatus Liptoniibacteriota</taxon>
    </lineage>
</organism>
<gene>
    <name evidence="1" type="ORF">A2604_02240</name>
</gene>
<name>A0A1G2CUN5_9BACT</name>